<comment type="caution">
    <text evidence="11">The sequence shown here is derived from an EMBL/GenBank/DDBJ whole genome shotgun (WGS) entry which is preliminary data.</text>
</comment>
<dbReference type="RefSeq" id="WP_344111769.1">
    <property type="nucleotide sequence ID" value="NZ_BAAAOR010000014.1"/>
</dbReference>
<keyword evidence="3" id="KW-1003">Cell membrane</keyword>
<keyword evidence="7 8" id="KW-0472">Membrane</keyword>
<evidence type="ECO:0000256" key="6">
    <source>
        <dbReference type="ARBA" id="ARBA00022989"/>
    </source>
</evidence>
<evidence type="ECO:0000256" key="9">
    <source>
        <dbReference type="SAM" id="MobiDB-lite"/>
    </source>
</evidence>
<feature type="transmembrane region" description="Helical" evidence="8">
    <location>
        <begin position="419"/>
        <end position="441"/>
    </location>
</feature>
<keyword evidence="6 8" id="KW-1133">Transmembrane helix</keyword>
<gene>
    <name evidence="11" type="ORF">GCM10009788_17090</name>
</gene>
<evidence type="ECO:0000313" key="11">
    <source>
        <dbReference type="EMBL" id="GAA1513167.1"/>
    </source>
</evidence>
<feature type="transmembrane region" description="Helical" evidence="8">
    <location>
        <begin position="273"/>
        <end position="291"/>
    </location>
</feature>
<accession>A0ABN2A8M4</accession>
<dbReference type="EMBL" id="BAAAOR010000014">
    <property type="protein sequence ID" value="GAA1513167.1"/>
    <property type="molecule type" value="Genomic_DNA"/>
</dbReference>
<sequence>MSVLTKTDPAPAQRPPSGPRRSGRLLTAIRRPSFLVTLVVAVVVGWLAIGPIVALVWETLWRDGSFTLEGVEDAYSAYGFGGLVKDSFVFAIGTTIYAVLQGGVLAYLAARTNLPFKGLIFASALVPLITPGVLSTIAWIYLGSPRVGLINHWLEPLFGPGALDIFSMPGMIFVEGQHLAPLVFLLLYASFKSMDPSLEESALMCGAKRRTVIRRITIPMAAPAIYASVVVMMVRGLEAFEVPALIGLPNGITVFTGRIWRALSDYPLDKATAGSYSIGLLLLTALGMWWYGRLTRRNQKSYQTVTGKGFRSSTMDLGRARWPIGALVILYFVVAVVLPLFVLAYGSTQSFYSPPTWDTLTNPSLANYRDVFGDDTILRSLRNSILLAVLTATAVMLVMAIASWVVIRTKVRGRVLIDLLATAPLAVPGIVLGFSLLTIYLWVPLPIYGTIWVLFIAYFTRFMPYGMRYASTSMVQVAGELEESARMSGATWWQVFRKVILPLIMPGLIAGWIYVVTVSLRELSSSLLLYSPGNEVLSITIWELWSNGRFPAVAAVGMVMIAVLLVIILAARKLSSRFGIEDNI</sequence>
<evidence type="ECO:0000256" key="4">
    <source>
        <dbReference type="ARBA" id="ARBA00022519"/>
    </source>
</evidence>
<feature type="transmembrane region" description="Helical" evidence="8">
    <location>
        <begin position="447"/>
        <end position="464"/>
    </location>
</feature>
<dbReference type="PROSITE" id="PS50928">
    <property type="entry name" value="ABC_TM1"/>
    <property type="match status" value="2"/>
</dbReference>
<dbReference type="PANTHER" id="PTHR43357:SF4">
    <property type="entry name" value="INNER MEMBRANE ABC TRANSPORTER PERMEASE PROTEIN YDCV"/>
    <property type="match status" value="1"/>
</dbReference>
<dbReference type="CDD" id="cd06261">
    <property type="entry name" value="TM_PBP2"/>
    <property type="match status" value="2"/>
</dbReference>
<evidence type="ECO:0000259" key="10">
    <source>
        <dbReference type="PROSITE" id="PS50928"/>
    </source>
</evidence>
<feature type="region of interest" description="Disordered" evidence="9">
    <location>
        <begin position="1"/>
        <end position="23"/>
    </location>
</feature>
<feature type="domain" description="ABC transmembrane type-1" evidence="10">
    <location>
        <begin position="84"/>
        <end position="287"/>
    </location>
</feature>
<comment type="subcellular location">
    <subcellularLocation>
        <location evidence="1">Cell inner membrane</location>
        <topology evidence="1">Multi-pass membrane protein</topology>
    </subcellularLocation>
    <subcellularLocation>
        <location evidence="8">Cell membrane</location>
        <topology evidence="8">Multi-pass membrane protein</topology>
    </subcellularLocation>
</comment>
<evidence type="ECO:0000256" key="7">
    <source>
        <dbReference type="ARBA" id="ARBA00023136"/>
    </source>
</evidence>
<evidence type="ECO:0000256" key="2">
    <source>
        <dbReference type="ARBA" id="ARBA00022448"/>
    </source>
</evidence>
<feature type="transmembrane region" description="Helical" evidence="8">
    <location>
        <begin position="34"/>
        <end position="57"/>
    </location>
</feature>
<dbReference type="InterPro" id="IPR035906">
    <property type="entry name" value="MetI-like_sf"/>
</dbReference>
<keyword evidence="12" id="KW-1185">Reference proteome</keyword>
<dbReference type="Proteomes" id="UP001500842">
    <property type="component" value="Unassembled WGS sequence"/>
</dbReference>
<dbReference type="InterPro" id="IPR000515">
    <property type="entry name" value="MetI-like"/>
</dbReference>
<evidence type="ECO:0000313" key="12">
    <source>
        <dbReference type="Proteomes" id="UP001500842"/>
    </source>
</evidence>
<feature type="transmembrane region" description="Helical" evidence="8">
    <location>
        <begin position="550"/>
        <end position="571"/>
    </location>
</feature>
<evidence type="ECO:0000256" key="8">
    <source>
        <dbReference type="RuleBase" id="RU363032"/>
    </source>
</evidence>
<feature type="transmembrane region" description="Helical" evidence="8">
    <location>
        <begin position="88"/>
        <end position="108"/>
    </location>
</feature>
<feature type="transmembrane region" description="Helical" evidence="8">
    <location>
        <begin position="499"/>
        <end position="520"/>
    </location>
</feature>
<feature type="transmembrane region" description="Helical" evidence="8">
    <location>
        <begin position="212"/>
        <end position="234"/>
    </location>
</feature>
<feature type="transmembrane region" description="Helical" evidence="8">
    <location>
        <begin position="324"/>
        <end position="345"/>
    </location>
</feature>
<feature type="transmembrane region" description="Helical" evidence="8">
    <location>
        <begin position="162"/>
        <end position="191"/>
    </location>
</feature>
<keyword evidence="5 8" id="KW-0812">Transmembrane</keyword>
<keyword evidence="4" id="KW-0997">Cell inner membrane</keyword>
<organism evidence="11 12">
    <name type="scientific">Nocardioides humi</name>
    <dbReference type="NCBI Taxonomy" id="449461"/>
    <lineage>
        <taxon>Bacteria</taxon>
        <taxon>Bacillati</taxon>
        <taxon>Actinomycetota</taxon>
        <taxon>Actinomycetes</taxon>
        <taxon>Propionibacteriales</taxon>
        <taxon>Nocardioidaceae</taxon>
        <taxon>Nocardioides</taxon>
    </lineage>
</organism>
<dbReference type="Gene3D" id="1.10.3720.10">
    <property type="entry name" value="MetI-like"/>
    <property type="match status" value="2"/>
</dbReference>
<feature type="transmembrane region" description="Helical" evidence="8">
    <location>
        <begin position="385"/>
        <end position="407"/>
    </location>
</feature>
<proteinExistence type="inferred from homology"/>
<comment type="similarity">
    <text evidence="8">Belongs to the binding-protein-dependent transport system permease family.</text>
</comment>
<protein>
    <submittedName>
        <fullName evidence="11">Iron ABC transporter permease</fullName>
    </submittedName>
</protein>
<dbReference type="PANTHER" id="PTHR43357">
    <property type="entry name" value="INNER MEMBRANE ABC TRANSPORTER PERMEASE PROTEIN YDCV"/>
    <property type="match status" value="1"/>
</dbReference>
<evidence type="ECO:0000256" key="5">
    <source>
        <dbReference type="ARBA" id="ARBA00022692"/>
    </source>
</evidence>
<name>A0ABN2A8M4_9ACTN</name>
<dbReference type="Pfam" id="PF00528">
    <property type="entry name" value="BPD_transp_1"/>
    <property type="match status" value="2"/>
</dbReference>
<evidence type="ECO:0000256" key="3">
    <source>
        <dbReference type="ARBA" id="ARBA00022475"/>
    </source>
</evidence>
<reference evidence="11 12" key="1">
    <citation type="journal article" date="2019" name="Int. J. Syst. Evol. Microbiol.">
        <title>The Global Catalogue of Microorganisms (GCM) 10K type strain sequencing project: providing services to taxonomists for standard genome sequencing and annotation.</title>
        <authorList>
            <consortium name="The Broad Institute Genomics Platform"/>
            <consortium name="The Broad Institute Genome Sequencing Center for Infectious Disease"/>
            <person name="Wu L."/>
            <person name="Ma J."/>
        </authorList>
    </citation>
    <scope>NUCLEOTIDE SEQUENCE [LARGE SCALE GENOMIC DNA]</scope>
    <source>
        <strain evidence="11 12">JCM 14942</strain>
    </source>
</reference>
<keyword evidence="2 8" id="KW-0813">Transport</keyword>
<feature type="transmembrane region" description="Helical" evidence="8">
    <location>
        <begin position="120"/>
        <end position="142"/>
    </location>
</feature>
<evidence type="ECO:0000256" key="1">
    <source>
        <dbReference type="ARBA" id="ARBA00004429"/>
    </source>
</evidence>
<feature type="domain" description="ABC transmembrane type-1" evidence="10">
    <location>
        <begin position="381"/>
        <end position="571"/>
    </location>
</feature>
<dbReference type="SUPFAM" id="SSF161098">
    <property type="entry name" value="MetI-like"/>
    <property type="match status" value="2"/>
</dbReference>